<keyword evidence="6" id="KW-1278">Translocase</keyword>
<dbReference type="RefSeq" id="WP_037974346.1">
    <property type="nucleotide sequence ID" value="NZ_JAWRIX010000023.1"/>
</dbReference>
<dbReference type="GO" id="GO:0005886">
    <property type="term" value="C:plasma membrane"/>
    <property type="evidence" value="ECO:0007669"/>
    <property type="project" value="UniProtKB-SubCell"/>
</dbReference>
<proteinExistence type="inferred from homology"/>
<feature type="domain" description="FMN-binding" evidence="7">
    <location>
        <begin position="90"/>
        <end position="179"/>
    </location>
</feature>
<keyword evidence="6" id="KW-1003">Cell membrane</keyword>
<gene>
    <name evidence="6" type="primary">rnfG</name>
    <name evidence="8" type="ORF">EH55_10540</name>
</gene>
<organism evidence="8 9">
    <name type="scientific">Synergistes jonesii</name>
    <dbReference type="NCBI Taxonomy" id="2754"/>
    <lineage>
        <taxon>Bacteria</taxon>
        <taxon>Thermotogati</taxon>
        <taxon>Synergistota</taxon>
        <taxon>Synergistia</taxon>
        <taxon>Synergistales</taxon>
        <taxon>Synergistaceae</taxon>
        <taxon>Synergistes</taxon>
    </lineage>
</organism>
<keyword evidence="3 6" id="KW-0285">Flavoprotein</keyword>
<comment type="function">
    <text evidence="6">Part of a membrane-bound complex that couples electron transfer with translocation of ions across the membrane.</text>
</comment>
<accession>A0A073ISH2</accession>
<dbReference type="HAMAP" id="MF_00479">
    <property type="entry name" value="RsxG_RnfG"/>
    <property type="match status" value="1"/>
</dbReference>
<dbReference type="InterPro" id="IPR010209">
    <property type="entry name" value="Ion_transpt_RnfG/RsxG"/>
</dbReference>
<comment type="cofactor">
    <cofactor evidence="6">
        <name>FMN</name>
        <dbReference type="ChEBI" id="CHEBI:58210"/>
    </cofactor>
</comment>
<dbReference type="STRING" id="2754.EH55_10540"/>
<keyword evidence="5 6" id="KW-0249">Electron transport</keyword>
<reference evidence="8 9" key="1">
    <citation type="submission" date="2014-04" db="EMBL/GenBank/DDBJ databases">
        <title>Draft Genome Sequence of Synergistes jonesii.</title>
        <authorList>
            <person name="Coil D.A."/>
            <person name="Eisen J.A."/>
            <person name="Holland-Moritz H.E."/>
        </authorList>
    </citation>
    <scope>NUCLEOTIDE SEQUENCE [LARGE SCALE GENOMIC DNA]</scope>
    <source>
        <strain evidence="8 9">78-1</strain>
    </source>
</reference>
<keyword evidence="2 6" id="KW-0597">Phosphoprotein</keyword>
<keyword evidence="6" id="KW-1133">Transmembrane helix</keyword>
<dbReference type="NCBIfam" id="TIGR01947">
    <property type="entry name" value="rnfG"/>
    <property type="match status" value="1"/>
</dbReference>
<dbReference type="GO" id="GO:0022900">
    <property type="term" value="P:electron transport chain"/>
    <property type="evidence" value="ECO:0007669"/>
    <property type="project" value="UniProtKB-UniRule"/>
</dbReference>
<evidence type="ECO:0000256" key="2">
    <source>
        <dbReference type="ARBA" id="ARBA00022553"/>
    </source>
</evidence>
<evidence type="ECO:0000313" key="8">
    <source>
        <dbReference type="EMBL" id="KEJ93293.1"/>
    </source>
</evidence>
<evidence type="ECO:0000256" key="3">
    <source>
        <dbReference type="ARBA" id="ARBA00022630"/>
    </source>
</evidence>
<dbReference type="GO" id="GO:0009055">
    <property type="term" value="F:electron transfer activity"/>
    <property type="evidence" value="ECO:0007669"/>
    <property type="project" value="InterPro"/>
</dbReference>
<comment type="similarity">
    <text evidence="6">Belongs to the RnfG family.</text>
</comment>
<keyword evidence="1 6" id="KW-0813">Transport</keyword>
<dbReference type="PANTHER" id="PTHR36118:SF1">
    <property type="entry name" value="ION-TRANSLOCATING OXIDOREDUCTASE COMPLEX SUBUNIT G"/>
    <property type="match status" value="1"/>
</dbReference>
<evidence type="ECO:0000256" key="6">
    <source>
        <dbReference type="HAMAP-Rule" id="MF_00479"/>
    </source>
</evidence>
<dbReference type="SMART" id="SM00900">
    <property type="entry name" value="FMN_bind"/>
    <property type="match status" value="1"/>
</dbReference>
<comment type="caution">
    <text evidence="8">The sequence shown here is derived from an EMBL/GenBank/DDBJ whole genome shotgun (WGS) entry which is preliminary data.</text>
</comment>
<dbReference type="AlphaFoldDB" id="A0A073ISH2"/>
<comment type="subunit">
    <text evidence="6">The complex is composed of six subunits: RnfA, RnfB, RnfC, RnfD, RnfE and RnfG.</text>
</comment>
<evidence type="ECO:0000259" key="7">
    <source>
        <dbReference type="SMART" id="SM00900"/>
    </source>
</evidence>
<dbReference type="PIRSF" id="PIRSF006091">
    <property type="entry name" value="E_trnsport_RnfG"/>
    <property type="match status" value="1"/>
</dbReference>
<feature type="modified residue" description="FMN phosphoryl threonine" evidence="6">
    <location>
        <position position="162"/>
    </location>
</feature>
<keyword evidence="4 6" id="KW-0288">FMN</keyword>
<dbReference type="GO" id="GO:0010181">
    <property type="term" value="F:FMN binding"/>
    <property type="evidence" value="ECO:0007669"/>
    <property type="project" value="InterPro"/>
</dbReference>
<keyword evidence="6" id="KW-0812">Transmembrane</keyword>
<evidence type="ECO:0000256" key="1">
    <source>
        <dbReference type="ARBA" id="ARBA00022448"/>
    </source>
</evidence>
<evidence type="ECO:0000256" key="4">
    <source>
        <dbReference type="ARBA" id="ARBA00022643"/>
    </source>
</evidence>
<evidence type="ECO:0000313" key="9">
    <source>
        <dbReference type="Proteomes" id="UP000027665"/>
    </source>
</evidence>
<dbReference type="GeneID" id="90982677"/>
<dbReference type="EMBL" id="JMKI01000005">
    <property type="protein sequence ID" value="KEJ93293.1"/>
    <property type="molecule type" value="Genomic_DNA"/>
</dbReference>
<dbReference type="eggNOG" id="COG4659">
    <property type="taxonomic scope" value="Bacteria"/>
</dbReference>
<dbReference type="InterPro" id="IPR007329">
    <property type="entry name" value="FMN-bd"/>
</dbReference>
<dbReference type="PATRIC" id="fig|2754.20.peg.1292"/>
<dbReference type="Proteomes" id="UP000027665">
    <property type="component" value="Unassembled WGS sequence"/>
</dbReference>
<dbReference type="EC" id="7.-.-.-" evidence="6"/>
<dbReference type="OrthoDB" id="9794010at2"/>
<keyword evidence="6" id="KW-0472">Membrane</keyword>
<comment type="subcellular location">
    <subcellularLocation>
        <location evidence="6">Cell membrane</location>
        <topology evidence="6">Single-pass membrane protein</topology>
    </subcellularLocation>
</comment>
<protein>
    <recommendedName>
        <fullName evidence="6">Ion-translocating oxidoreductase complex subunit G</fullName>
        <ecNumber evidence="6">7.-.-.-</ecNumber>
    </recommendedName>
    <alternativeName>
        <fullName evidence="6">Rnf electron transport complex subunit G</fullName>
    </alternativeName>
</protein>
<keyword evidence="9" id="KW-1185">Reference proteome</keyword>
<dbReference type="Pfam" id="PF04205">
    <property type="entry name" value="FMN_bind"/>
    <property type="match status" value="1"/>
</dbReference>
<dbReference type="PANTHER" id="PTHR36118">
    <property type="entry name" value="ION-TRANSLOCATING OXIDOREDUCTASE COMPLEX SUBUNIT G"/>
    <property type="match status" value="1"/>
</dbReference>
<name>A0A073ISH2_9BACT</name>
<sequence length="191" mass="19837">MGKILRLGLVLFIITAVTGVILGAVHTLTLEPIRWAQGREKNEALAATLPGAEDFKAIEPKGGAGSIAEIYEGSRGGDVMGYNFTVMPKGYGGLITFIVGIANDGHVKDIKILAHSETPGLGAKAGNPEFSGQFKDKPAAALRVTKTPPARDGDIQAISGATITSTAVTTGVNDAISYWKSNFAGAARRAD</sequence>
<evidence type="ECO:0000256" key="5">
    <source>
        <dbReference type="ARBA" id="ARBA00022982"/>
    </source>
</evidence>